<feature type="transmembrane region" description="Helical" evidence="3">
    <location>
        <begin position="696"/>
        <end position="719"/>
    </location>
</feature>
<gene>
    <name evidence="5" type="ORF">V5799_019084</name>
</gene>
<dbReference type="Gene3D" id="1.10.1380.10">
    <property type="entry name" value="Neutral endopeptidase , domain2"/>
    <property type="match status" value="2"/>
</dbReference>
<keyword evidence="6" id="KW-1185">Reference proteome</keyword>
<dbReference type="InterPro" id="IPR008753">
    <property type="entry name" value="Peptidase_M13_N"/>
</dbReference>
<evidence type="ECO:0000313" key="5">
    <source>
        <dbReference type="EMBL" id="KAK8779576.1"/>
    </source>
</evidence>
<feature type="domain" description="Peptidase M13 N-terminal" evidence="4">
    <location>
        <begin position="752"/>
        <end position="1093"/>
    </location>
</feature>
<dbReference type="PROSITE" id="PS51885">
    <property type="entry name" value="NEPRILYSIN"/>
    <property type="match status" value="1"/>
</dbReference>
<dbReference type="PANTHER" id="PTHR11733">
    <property type="entry name" value="ZINC METALLOPROTEASE FAMILY M13 NEPRILYSIN-RELATED"/>
    <property type="match status" value="1"/>
</dbReference>
<dbReference type="PROSITE" id="PS51257">
    <property type="entry name" value="PROKAR_LIPOPROTEIN"/>
    <property type="match status" value="1"/>
</dbReference>
<evidence type="ECO:0000256" key="3">
    <source>
        <dbReference type="SAM" id="Phobius"/>
    </source>
</evidence>
<feature type="region of interest" description="Disordered" evidence="2">
    <location>
        <begin position="1149"/>
        <end position="1168"/>
    </location>
</feature>
<keyword evidence="3" id="KW-1133">Transmembrane helix</keyword>
<dbReference type="Proteomes" id="UP001321473">
    <property type="component" value="Unassembled WGS sequence"/>
</dbReference>
<accession>A0AAQ4EXI9</accession>
<organism evidence="5 6">
    <name type="scientific">Amblyomma americanum</name>
    <name type="common">Lone star tick</name>
    <dbReference type="NCBI Taxonomy" id="6943"/>
    <lineage>
        <taxon>Eukaryota</taxon>
        <taxon>Metazoa</taxon>
        <taxon>Ecdysozoa</taxon>
        <taxon>Arthropoda</taxon>
        <taxon>Chelicerata</taxon>
        <taxon>Arachnida</taxon>
        <taxon>Acari</taxon>
        <taxon>Parasitiformes</taxon>
        <taxon>Ixodida</taxon>
        <taxon>Ixodoidea</taxon>
        <taxon>Ixodidae</taxon>
        <taxon>Amblyomminae</taxon>
        <taxon>Amblyomma</taxon>
    </lineage>
</organism>
<dbReference type="Pfam" id="PF05649">
    <property type="entry name" value="Peptidase_M13_N"/>
    <property type="match status" value="2"/>
</dbReference>
<evidence type="ECO:0000313" key="6">
    <source>
        <dbReference type="Proteomes" id="UP001321473"/>
    </source>
</evidence>
<dbReference type="GO" id="GO:0016485">
    <property type="term" value="P:protein processing"/>
    <property type="evidence" value="ECO:0007669"/>
    <property type="project" value="TreeGrafter"/>
</dbReference>
<evidence type="ECO:0000256" key="2">
    <source>
        <dbReference type="SAM" id="MobiDB-lite"/>
    </source>
</evidence>
<feature type="compositionally biased region" description="Polar residues" evidence="2">
    <location>
        <begin position="1149"/>
        <end position="1161"/>
    </location>
</feature>
<name>A0AAQ4EXI9_AMBAM</name>
<reference evidence="5 6" key="1">
    <citation type="journal article" date="2023" name="Arcadia Sci">
        <title>De novo assembly of a long-read Amblyomma americanum tick genome.</title>
        <authorList>
            <person name="Chou S."/>
            <person name="Poskanzer K.E."/>
            <person name="Rollins M."/>
            <person name="Thuy-Boun P.S."/>
        </authorList>
    </citation>
    <scope>NUCLEOTIDE SEQUENCE [LARGE SCALE GENOMIC DNA]</scope>
    <source>
        <strain evidence="5">F_SG_1</strain>
        <tissue evidence="5">Salivary glands</tissue>
    </source>
</reference>
<comment type="caution">
    <text evidence="5">The sequence shown here is derived from an EMBL/GenBank/DDBJ whole genome shotgun (WGS) entry which is preliminary data.</text>
</comment>
<dbReference type="Gene3D" id="3.40.390.10">
    <property type="entry name" value="Collagenase (Catalytic Domain)"/>
    <property type="match status" value="1"/>
</dbReference>
<dbReference type="InterPro" id="IPR024079">
    <property type="entry name" value="MetalloPept_cat_dom_sf"/>
</dbReference>
<sequence length="1348" mass="148710">METADVKIKGERNRSPRVNSGIGTLAVCVVITVACTALFVCLRWSASRIPPVALCSGAACEAYARLLGDITNRSVSPCHDFHDFVCTRRRSGQPRSGREHAVRAFRKHAVAAAEALVRTGDAASPAALAAAQFYKSCEDIIVGKKVETEQLRTLLADVGSEWPNLDRNPDLLNLVVRLSAQARWDMPLQVIVDVDEDGATVVQISPSKNFETVMKIRARLAQLQRYESHYNLLRDSLLPKGTESLSFDGLLEIEKSAVSSLKISYLASPSKHSVEVDLSNVSTVTPFLPTDHWNRTLSAAFGELSPGTRLRIENLAFLKALFALNGKIGERYSSWFISWCAVMLISSMTNADAITNAHSSFDEALEAHRNSCFDMAHSGFGYAFYAPHVEDLVNPNVRMDVAQMNSRVRSAMGLIATGWVQQDRLTPFLASDPQKLLEEVFRSSPLRLQAAFASYPKMTGSITVDWRLAMEGLDSSIGGDVRPRVAPHDWEDLLVATEGSYQVTLMPHAMEIPLYHVDAPLSLKYAGLGFQVAVALSSMLFSDGAFGTASPRPPLQMSAVYRRAVMQSEPCASSATAQASQIAANMLHTSDEDVRLERPPDGHQDCWKDHTMQLKDDVGGGASNGAAGQSQPCFETTDEGFMPSKEMAPISQFRLSNVPREFTTGDPALSATKSQLTFTVPQHPLETQKIRSRSPVVAICIPVVVSAIAIGALVALYVYKPVRVRILAKCRSQACSQYDAIVTDLLDNTVAPCEDFYSHVCGAWSSDPTKLSVSKAALSEYRQSLSRLILTLPVPSSGQSSHEKAVKLFTACLNILEKNISYVESIRRVMESAGIPWPHIDSKTDLLYSVFTMASWPISVPFRITCVGGVNETAHLVIASVTLDVFSNHIWKKKDEGRRERYFSVMKKYFESTKYSKGIAYNETLSLEQRIVPLLQMSLVKKMEVARIHSTELHMMTPSVPTTAWQREIRARFNVSSASVTIYGIDFFKAFFELHRTLGEDAMKLYFGWFVIESFVPYTNSHTLHEFHGSPEKAREEQTNTCLQLANVAGFALEVNYGNSAPVAKMFDRAAQVGERIKVAFYDTVKRNSWFEENLASTLEIGHAVGLFDLLGKSGEEEMIPDMTDDVLENMVALTSLRPRCITSNTSDSAPFSSAMRTVNHSPDDDSHVASYTTNRTLALEPYHFAFPFLAEDAPMPAVYAGVGFVLARLLFHHLFGGRQQWQSATIDELTERTWCMNSDDEAALMDRATREDVVASTAAVSTLWRAFTMAAAPASNITLAANGPDSQLPTLEDRRLFFLLLCHSKCGDQAGKLLCNLPLRNSEAFVETFSCQAGSPMHATRMCPVFV</sequence>
<dbReference type="GO" id="GO:0004222">
    <property type="term" value="F:metalloendopeptidase activity"/>
    <property type="evidence" value="ECO:0007669"/>
    <property type="project" value="InterPro"/>
</dbReference>
<dbReference type="InterPro" id="IPR042089">
    <property type="entry name" value="Peptidase_M13_dom_2"/>
</dbReference>
<keyword evidence="3" id="KW-0472">Membrane</keyword>
<comment type="similarity">
    <text evidence="1">Belongs to the peptidase M13 family.</text>
</comment>
<feature type="transmembrane region" description="Helical" evidence="3">
    <location>
        <begin position="21"/>
        <end position="46"/>
    </location>
</feature>
<keyword evidence="3" id="KW-0812">Transmembrane</keyword>
<dbReference type="GO" id="GO:0005886">
    <property type="term" value="C:plasma membrane"/>
    <property type="evidence" value="ECO:0007669"/>
    <property type="project" value="TreeGrafter"/>
</dbReference>
<dbReference type="SUPFAM" id="SSF55486">
    <property type="entry name" value="Metalloproteases ('zincins'), catalytic domain"/>
    <property type="match status" value="2"/>
</dbReference>
<evidence type="ECO:0000256" key="1">
    <source>
        <dbReference type="ARBA" id="ARBA00007357"/>
    </source>
</evidence>
<dbReference type="InterPro" id="IPR000718">
    <property type="entry name" value="Peptidase_M13"/>
</dbReference>
<feature type="domain" description="Peptidase M13 N-terminal" evidence="4">
    <location>
        <begin position="77"/>
        <end position="412"/>
    </location>
</feature>
<dbReference type="PANTHER" id="PTHR11733:SF241">
    <property type="entry name" value="GH26575P-RELATED"/>
    <property type="match status" value="1"/>
</dbReference>
<proteinExistence type="inferred from homology"/>
<protein>
    <recommendedName>
        <fullName evidence="4">Peptidase M13 N-terminal domain-containing protein</fullName>
    </recommendedName>
</protein>
<evidence type="ECO:0000259" key="4">
    <source>
        <dbReference type="Pfam" id="PF05649"/>
    </source>
</evidence>
<dbReference type="EMBL" id="JARKHS020009668">
    <property type="protein sequence ID" value="KAK8779576.1"/>
    <property type="molecule type" value="Genomic_DNA"/>
</dbReference>